<keyword evidence="3" id="KW-0520">NAD</keyword>
<dbReference type="Gene3D" id="1.10.8.660">
    <property type="match status" value="1"/>
</dbReference>
<dbReference type="InterPro" id="IPR009029">
    <property type="entry name" value="HMG_CoA_Rdtase_sub-bd_dom_sf"/>
</dbReference>
<dbReference type="InterPro" id="IPR002202">
    <property type="entry name" value="HMG_CoA_Rdtase"/>
</dbReference>
<dbReference type="PRINTS" id="PR00071">
    <property type="entry name" value="HMGCOARDTASE"/>
</dbReference>
<dbReference type="EMBL" id="VXPY01000056">
    <property type="protein sequence ID" value="MYD90305.1"/>
    <property type="molecule type" value="Genomic_DNA"/>
</dbReference>
<dbReference type="SUPFAM" id="SSF55035">
    <property type="entry name" value="NAD-binding domain of HMG-CoA reductase"/>
    <property type="match status" value="1"/>
</dbReference>
<dbReference type="PANTHER" id="PTHR10572">
    <property type="entry name" value="3-HYDROXY-3-METHYLGLUTARYL-COENZYME A REDUCTASE"/>
    <property type="match status" value="1"/>
</dbReference>
<dbReference type="EC" id="1.1.1.88" evidence="3"/>
<keyword evidence="2 3" id="KW-0560">Oxidoreductase</keyword>
<dbReference type="GO" id="GO:0004420">
    <property type="term" value="F:hydroxymethylglutaryl-CoA reductase (NADPH) activity"/>
    <property type="evidence" value="ECO:0007669"/>
    <property type="project" value="InterPro"/>
</dbReference>
<dbReference type="NCBIfam" id="TIGR00532">
    <property type="entry name" value="HMG_CoA_R_NAD"/>
    <property type="match status" value="1"/>
</dbReference>
<dbReference type="PANTHER" id="PTHR10572:SF24">
    <property type="entry name" value="3-HYDROXY-3-METHYLGLUTARYL-COENZYME A REDUCTASE"/>
    <property type="match status" value="1"/>
</dbReference>
<dbReference type="InterPro" id="IPR004553">
    <property type="entry name" value="HMG_CoA_Rdtase_bac-typ"/>
</dbReference>
<dbReference type="UniPathway" id="UPA00257">
    <property type="reaction ID" value="UER00367"/>
</dbReference>
<protein>
    <recommendedName>
        <fullName evidence="3">3-hydroxy-3-methylglutaryl coenzyme A reductase</fullName>
        <shortName evidence="3">HMG-CoA reductase</shortName>
        <ecNumber evidence="3">1.1.1.88</ecNumber>
    </recommendedName>
</protein>
<dbReference type="AlphaFoldDB" id="A0A6B1DU20"/>
<dbReference type="GO" id="GO:0015936">
    <property type="term" value="P:coenzyme A metabolic process"/>
    <property type="evidence" value="ECO:0007669"/>
    <property type="project" value="InterPro"/>
</dbReference>
<name>A0A6B1DU20_9CHLR</name>
<dbReference type="PROSITE" id="PS50065">
    <property type="entry name" value="HMG_COA_REDUCTASE_4"/>
    <property type="match status" value="1"/>
</dbReference>
<dbReference type="InterPro" id="IPR023074">
    <property type="entry name" value="HMG_CoA_Rdtase_cat_sf"/>
</dbReference>
<evidence type="ECO:0000313" key="4">
    <source>
        <dbReference type="EMBL" id="MYD90305.1"/>
    </source>
</evidence>
<evidence type="ECO:0000256" key="3">
    <source>
        <dbReference type="RuleBase" id="RU361219"/>
    </source>
</evidence>
<dbReference type="GO" id="GO:0140643">
    <property type="term" value="F:hydroxymethylglutaryl-CoA reductase (NADH) activity"/>
    <property type="evidence" value="ECO:0007669"/>
    <property type="project" value="UniProtKB-EC"/>
</dbReference>
<comment type="similarity">
    <text evidence="1 3">Belongs to the HMG-CoA reductase family.</text>
</comment>
<sequence>MTIPAPETPAPLAGLHRLEPDARLDLLQQQRRLDQRDRAVLDAGLSLPQADAMSENVVGRYALPYGIATNFLVDGEELAVPMAVEEPSVVAAASKAAKLARTCGGFRTEATPNLMGGHIQLVNVPDIDEAQRTLAAAERELLAHIPTRGSLLARGGGPRSLTTRHIPHSEAGPILLVELTMDVADAMGANIVNTTLEALAPLVAELTGGEVVLSILSNLCVQRLATAEVLYTWNALADSRTEGRNLQRRIVQADALAQADPHRAATHNKGILNGVEAVAMATGNDCRAVAAAAHAWAAGEGRYRGLTRWMVVPDADALPRDSLVRTRGVDPAGPLLHGRLTLPLALGVAGHSTRAHPLVPISLKLLGNPDSRRLARIAAAVGLAQNLAALLALVDTGIQAGHMRLHARQVALAAGVPAGQVARVVAEMVASRRISTEAALSFHSSLAT</sequence>
<dbReference type="InterPro" id="IPR009023">
    <property type="entry name" value="HMG_CoA_Rdtase_NAD(P)-bd_sf"/>
</dbReference>
<comment type="pathway">
    <text evidence="3">Metabolic intermediate metabolism; (R)-mevalonate degradation; (S)-3-hydroxy-3-methylglutaryl-CoA from (R)-mevalonate: step 1/1.</text>
</comment>
<accession>A0A6B1DU20</accession>
<dbReference type="Gene3D" id="3.90.770.10">
    <property type="entry name" value="3-hydroxy-3-methylglutaryl-coenzyme A Reductase, Chain A, domain 2"/>
    <property type="match status" value="2"/>
</dbReference>
<evidence type="ECO:0000256" key="1">
    <source>
        <dbReference type="ARBA" id="ARBA00007661"/>
    </source>
</evidence>
<organism evidence="4">
    <name type="scientific">Caldilineaceae bacterium SB0662_bin_9</name>
    <dbReference type="NCBI Taxonomy" id="2605258"/>
    <lineage>
        <taxon>Bacteria</taxon>
        <taxon>Bacillati</taxon>
        <taxon>Chloroflexota</taxon>
        <taxon>Caldilineae</taxon>
        <taxon>Caldilineales</taxon>
        <taxon>Caldilineaceae</taxon>
    </lineage>
</organism>
<evidence type="ECO:0000256" key="2">
    <source>
        <dbReference type="ARBA" id="ARBA00023002"/>
    </source>
</evidence>
<proteinExistence type="inferred from homology"/>
<gene>
    <name evidence="4" type="ORF">F4Y08_08220</name>
</gene>
<dbReference type="Pfam" id="PF00368">
    <property type="entry name" value="HMG-CoA_red"/>
    <property type="match status" value="1"/>
</dbReference>
<comment type="catalytic activity">
    <reaction evidence="3">
        <text>(R)-mevalonate + 2 NAD(+) + CoA = (3S)-3-hydroxy-3-methylglutaryl-CoA + 2 NADH + 2 H(+)</text>
        <dbReference type="Rhea" id="RHEA:14833"/>
        <dbReference type="ChEBI" id="CHEBI:15378"/>
        <dbReference type="ChEBI" id="CHEBI:36464"/>
        <dbReference type="ChEBI" id="CHEBI:43074"/>
        <dbReference type="ChEBI" id="CHEBI:57287"/>
        <dbReference type="ChEBI" id="CHEBI:57540"/>
        <dbReference type="ChEBI" id="CHEBI:57945"/>
        <dbReference type="EC" id="1.1.1.88"/>
    </reaction>
</comment>
<reference evidence="4" key="1">
    <citation type="submission" date="2019-09" db="EMBL/GenBank/DDBJ databases">
        <title>Characterisation of the sponge microbiome using genome-centric metagenomics.</title>
        <authorList>
            <person name="Engelberts J.P."/>
            <person name="Robbins S.J."/>
            <person name="De Goeij J.M."/>
            <person name="Aranda M."/>
            <person name="Bell S.C."/>
            <person name="Webster N.S."/>
        </authorList>
    </citation>
    <scope>NUCLEOTIDE SEQUENCE</scope>
    <source>
        <strain evidence="4">SB0662_bin_9</strain>
    </source>
</reference>
<dbReference type="SUPFAM" id="SSF56542">
    <property type="entry name" value="Substrate-binding domain of HMG-CoA reductase"/>
    <property type="match status" value="1"/>
</dbReference>
<comment type="caution">
    <text evidence="4">The sequence shown here is derived from an EMBL/GenBank/DDBJ whole genome shotgun (WGS) entry which is preliminary data.</text>
</comment>